<evidence type="ECO:0000256" key="5">
    <source>
        <dbReference type="RuleBase" id="RU363041"/>
    </source>
</evidence>
<evidence type="ECO:0000313" key="6">
    <source>
        <dbReference type="EMBL" id="PZW41881.1"/>
    </source>
</evidence>
<evidence type="ECO:0000256" key="4">
    <source>
        <dbReference type="ARBA" id="ARBA00023136"/>
    </source>
</evidence>
<comment type="similarity">
    <text evidence="5">Belongs to the 4-toluene sulfonate uptake permease (TSUP) (TC 2.A.102) family.</text>
</comment>
<feature type="transmembrane region" description="Helical" evidence="5">
    <location>
        <begin position="205"/>
        <end position="223"/>
    </location>
</feature>
<dbReference type="InterPro" id="IPR002781">
    <property type="entry name" value="TM_pro_TauE-like"/>
</dbReference>
<keyword evidence="2 5" id="KW-0812">Transmembrane</keyword>
<feature type="transmembrane region" description="Helical" evidence="5">
    <location>
        <begin position="149"/>
        <end position="168"/>
    </location>
</feature>
<gene>
    <name evidence="6" type="ORF">C8P66_12072</name>
</gene>
<sequence>MVAATVVQLAAGLGLSMVAVPPLVALDPRFVPGPLLAVGALLMFGQWRADVRSVPKGILGWSVAGLALGTALGMGLAAAAPALASRRGFGVVILVAVMLAVLVPRLRPSPPILFGAGFISGAMGGFSGVHGPLMALAVSHLPATAVRGVLGLFWLIAYAMIVPVAALAGRFGVAELWLTLTLLPGLAIGVLLARPARAWLTGPRLRPVILVVSGISGVGLIAFG</sequence>
<proteinExistence type="inferred from homology"/>
<keyword evidence="7" id="KW-1185">Reference proteome</keyword>
<dbReference type="GO" id="GO:0005886">
    <property type="term" value="C:plasma membrane"/>
    <property type="evidence" value="ECO:0007669"/>
    <property type="project" value="UniProtKB-SubCell"/>
</dbReference>
<dbReference type="AlphaFoldDB" id="A0A2W7I4R9"/>
<dbReference type="Proteomes" id="UP000249688">
    <property type="component" value="Unassembled WGS sequence"/>
</dbReference>
<evidence type="ECO:0000313" key="7">
    <source>
        <dbReference type="Proteomes" id="UP000249688"/>
    </source>
</evidence>
<dbReference type="Pfam" id="PF01925">
    <property type="entry name" value="TauE"/>
    <property type="match status" value="1"/>
</dbReference>
<dbReference type="EMBL" id="QKYU01000020">
    <property type="protein sequence ID" value="PZW41881.1"/>
    <property type="molecule type" value="Genomic_DNA"/>
</dbReference>
<feature type="transmembrane region" description="Helical" evidence="5">
    <location>
        <begin position="58"/>
        <end position="77"/>
    </location>
</feature>
<protein>
    <recommendedName>
        <fullName evidence="5">Probable membrane transporter protein</fullName>
    </recommendedName>
</protein>
<evidence type="ECO:0000256" key="2">
    <source>
        <dbReference type="ARBA" id="ARBA00022692"/>
    </source>
</evidence>
<keyword evidence="5" id="KW-1003">Cell membrane</keyword>
<name>A0A2W7I4R9_9PROT</name>
<feature type="transmembrane region" description="Helical" evidence="5">
    <location>
        <begin position="174"/>
        <end position="193"/>
    </location>
</feature>
<feature type="transmembrane region" description="Helical" evidence="5">
    <location>
        <begin position="112"/>
        <end position="137"/>
    </location>
</feature>
<accession>A0A2W7I4R9</accession>
<evidence type="ECO:0000256" key="1">
    <source>
        <dbReference type="ARBA" id="ARBA00004141"/>
    </source>
</evidence>
<comment type="caution">
    <text evidence="6">The sequence shown here is derived from an EMBL/GenBank/DDBJ whole genome shotgun (WGS) entry which is preliminary data.</text>
</comment>
<comment type="subcellular location">
    <subcellularLocation>
        <location evidence="5">Cell membrane</location>
        <topology evidence="5">Multi-pass membrane protein</topology>
    </subcellularLocation>
    <subcellularLocation>
        <location evidence="1">Membrane</location>
        <topology evidence="1">Multi-pass membrane protein</topology>
    </subcellularLocation>
</comment>
<keyword evidence="4 5" id="KW-0472">Membrane</keyword>
<feature type="transmembrane region" description="Helical" evidence="5">
    <location>
        <begin position="89"/>
        <end position="106"/>
    </location>
</feature>
<evidence type="ECO:0000256" key="3">
    <source>
        <dbReference type="ARBA" id="ARBA00022989"/>
    </source>
</evidence>
<dbReference type="RefSeq" id="WP_111399456.1">
    <property type="nucleotide sequence ID" value="NZ_QKYU01000020.1"/>
</dbReference>
<keyword evidence="3 5" id="KW-1133">Transmembrane helix</keyword>
<reference evidence="6 7" key="1">
    <citation type="submission" date="2018-06" db="EMBL/GenBank/DDBJ databases">
        <title>Genomic Encyclopedia of Archaeal and Bacterial Type Strains, Phase II (KMG-II): from individual species to whole genera.</title>
        <authorList>
            <person name="Goeker M."/>
        </authorList>
    </citation>
    <scope>NUCLEOTIDE SEQUENCE [LARGE SCALE GENOMIC DNA]</scope>
    <source>
        <strain evidence="6 7">DSM 24525</strain>
    </source>
</reference>
<dbReference type="OrthoDB" id="7274183at2"/>
<organism evidence="6 7">
    <name type="scientific">Humitalea rosea</name>
    <dbReference type="NCBI Taxonomy" id="990373"/>
    <lineage>
        <taxon>Bacteria</taxon>
        <taxon>Pseudomonadati</taxon>
        <taxon>Pseudomonadota</taxon>
        <taxon>Alphaproteobacteria</taxon>
        <taxon>Acetobacterales</taxon>
        <taxon>Roseomonadaceae</taxon>
        <taxon>Humitalea</taxon>
    </lineage>
</organism>